<dbReference type="EMBL" id="CABVJF010000058">
    <property type="protein sequence ID" value="VVQ26615.1"/>
    <property type="molecule type" value="Genomic_DNA"/>
</dbReference>
<accession>A0A5E7VW60</accession>
<evidence type="ECO:0008006" key="3">
    <source>
        <dbReference type="Google" id="ProtNLM"/>
    </source>
</evidence>
<protein>
    <recommendedName>
        <fullName evidence="3">ATPase AAA-type core domain-containing protein</fullName>
    </recommendedName>
</protein>
<proteinExistence type="predicted"/>
<name>A0A5E7VW60_PSEFL</name>
<evidence type="ECO:0000313" key="1">
    <source>
        <dbReference type="EMBL" id="VVQ26615.1"/>
    </source>
</evidence>
<sequence>MIGQVLHAIFPFSNFRTYKCVPKSLIECRQAARKIIIFDDLDIISNQNNMEEVIFDQLRQLARSLGRYKIIMSTRNRRLLERYSKVMGITSMVIPVSGVIPADNVNTVVQGFYDWCNLHYGTEAQSPCMSRFSKLDQDMPIDRIIYACETLYCSELLKTHLRFNGKTKNFTGAPFTYEFPDHFSDLRHKVEHKAFS</sequence>
<evidence type="ECO:0000313" key="2">
    <source>
        <dbReference type="Proteomes" id="UP000381378"/>
    </source>
</evidence>
<gene>
    <name evidence="1" type="ORF">PS928_06783</name>
</gene>
<organism evidence="1 2">
    <name type="scientific">Pseudomonas fluorescens</name>
    <dbReference type="NCBI Taxonomy" id="294"/>
    <lineage>
        <taxon>Bacteria</taxon>
        <taxon>Pseudomonadati</taxon>
        <taxon>Pseudomonadota</taxon>
        <taxon>Gammaproteobacteria</taxon>
        <taxon>Pseudomonadales</taxon>
        <taxon>Pseudomonadaceae</taxon>
        <taxon>Pseudomonas</taxon>
    </lineage>
</organism>
<dbReference type="Proteomes" id="UP000381378">
    <property type="component" value="Unassembled WGS sequence"/>
</dbReference>
<reference evidence="1 2" key="1">
    <citation type="submission" date="2019-09" db="EMBL/GenBank/DDBJ databases">
        <authorList>
            <person name="Chandra G."/>
            <person name="Truman W A."/>
        </authorList>
    </citation>
    <scope>NUCLEOTIDE SEQUENCE [LARGE SCALE GENOMIC DNA]</scope>
    <source>
        <strain evidence="1">PS928</strain>
    </source>
</reference>
<dbReference type="AlphaFoldDB" id="A0A5E7VW60"/>